<proteinExistence type="inferred from homology"/>
<comment type="cofactor">
    <cofactor evidence="6">
        <name>Mg(2+)</name>
        <dbReference type="ChEBI" id="CHEBI:18420"/>
    </cofactor>
    <text evidence="6">Binds 1 Mg(2+) ion per monomer.</text>
</comment>
<keyword evidence="6 8" id="KW-0560">Oxidoreductase</keyword>
<organism evidence="8 9">
    <name type="scientific">Herbaspirillum rhizosphaerae</name>
    <dbReference type="NCBI Taxonomy" id="346179"/>
    <lineage>
        <taxon>Bacteria</taxon>
        <taxon>Pseudomonadati</taxon>
        <taxon>Pseudomonadota</taxon>
        <taxon>Betaproteobacteria</taxon>
        <taxon>Burkholderiales</taxon>
        <taxon>Oxalobacteraceae</taxon>
        <taxon>Herbaspirillum</taxon>
    </lineage>
</organism>
<dbReference type="CDD" id="cd05254">
    <property type="entry name" value="dTDP_HR_like_SDR_e"/>
    <property type="match status" value="1"/>
</dbReference>
<comment type="catalytic activity">
    <reaction evidence="5 6">
        <text>dTDP-beta-L-rhamnose + NADP(+) = dTDP-4-dehydro-beta-L-rhamnose + NADPH + H(+)</text>
        <dbReference type="Rhea" id="RHEA:21796"/>
        <dbReference type="ChEBI" id="CHEBI:15378"/>
        <dbReference type="ChEBI" id="CHEBI:57510"/>
        <dbReference type="ChEBI" id="CHEBI:57783"/>
        <dbReference type="ChEBI" id="CHEBI:58349"/>
        <dbReference type="ChEBI" id="CHEBI:62830"/>
        <dbReference type="EC" id="1.1.1.133"/>
    </reaction>
</comment>
<sequence>MKILLTGQSGQIGNELAQSLRGLGEIVSFSRQQMDLSDLDQVRDTIRATRPDLIVNPAAYTAVVKAENEPELAMRINGEAPGVIAEEAQRLGAPVVHYSTDYVFDGTQDVPYDETVQTHPINVYGKSKCAGEEAIARHCEAYWILRTSWVYSVSGGNFLKTVIRLAQEQEKFTIVGDQFGAPTWSKTISDVTRRLLVNQQTTSGTQIDLDHLRRTSGIYNLTAAGETSWHGYASFIVERLQALHVPVKVSGASVITPVPSSTYPVPPHRPPNSRLSGAKLASTFGVTMPQWQTDVANCLDEIIREYNLADGRKLA</sequence>
<accession>A0ABW8Z8G3</accession>
<dbReference type="PANTHER" id="PTHR10491">
    <property type="entry name" value="DTDP-4-DEHYDRORHAMNOSE REDUCTASE"/>
    <property type="match status" value="1"/>
</dbReference>
<dbReference type="Proteomes" id="UP001629214">
    <property type="component" value="Unassembled WGS sequence"/>
</dbReference>
<keyword evidence="9" id="KW-1185">Reference proteome</keyword>
<dbReference type="InterPro" id="IPR005913">
    <property type="entry name" value="dTDP_dehydrorham_reduct"/>
</dbReference>
<dbReference type="InterPro" id="IPR029903">
    <property type="entry name" value="RmlD-like-bd"/>
</dbReference>
<dbReference type="Gene3D" id="3.40.50.720">
    <property type="entry name" value="NAD(P)-binding Rossmann-like Domain"/>
    <property type="match status" value="1"/>
</dbReference>
<dbReference type="GO" id="GO:0008831">
    <property type="term" value="F:dTDP-4-dehydrorhamnose reductase activity"/>
    <property type="evidence" value="ECO:0007669"/>
    <property type="project" value="UniProtKB-EC"/>
</dbReference>
<dbReference type="EC" id="1.1.1.133" evidence="3 6"/>
<dbReference type="EMBL" id="JAQQFR010000004">
    <property type="protein sequence ID" value="MFL9878446.1"/>
    <property type="molecule type" value="Genomic_DNA"/>
</dbReference>
<dbReference type="InterPro" id="IPR036291">
    <property type="entry name" value="NAD(P)-bd_dom_sf"/>
</dbReference>
<keyword evidence="6" id="KW-0521">NADP</keyword>
<dbReference type="RefSeq" id="WP_408167397.1">
    <property type="nucleotide sequence ID" value="NZ_JAQQFR010000004.1"/>
</dbReference>
<evidence type="ECO:0000256" key="1">
    <source>
        <dbReference type="ARBA" id="ARBA00004781"/>
    </source>
</evidence>
<gene>
    <name evidence="8" type="primary">rfbD</name>
    <name evidence="8" type="ORF">PQR63_08640</name>
</gene>
<evidence type="ECO:0000256" key="2">
    <source>
        <dbReference type="ARBA" id="ARBA00010944"/>
    </source>
</evidence>
<evidence type="ECO:0000256" key="5">
    <source>
        <dbReference type="ARBA" id="ARBA00048200"/>
    </source>
</evidence>
<dbReference type="NCBIfam" id="TIGR01214">
    <property type="entry name" value="rmlD"/>
    <property type="match status" value="1"/>
</dbReference>
<evidence type="ECO:0000313" key="8">
    <source>
        <dbReference type="EMBL" id="MFL9878446.1"/>
    </source>
</evidence>
<dbReference type="SUPFAM" id="SSF51735">
    <property type="entry name" value="NAD(P)-binding Rossmann-fold domains"/>
    <property type="match status" value="1"/>
</dbReference>
<comment type="caution">
    <text evidence="8">The sequence shown here is derived from an EMBL/GenBank/DDBJ whole genome shotgun (WGS) entry which is preliminary data.</text>
</comment>
<protein>
    <recommendedName>
        <fullName evidence="4 6">dTDP-4-dehydrorhamnose reductase</fullName>
        <ecNumber evidence="3 6">1.1.1.133</ecNumber>
    </recommendedName>
</protein>
<feature type="domain" description="RmlD-like substrate binding" evidence="7">
    <location>
        <begin position="1"/>
        <end position="302"/>
    </location>
</feature>
<dbReference type="PANTHER" id="PTHR10491:SF4">
    <property type="entry name" value="METHIONINE ADENOSYLTRANSFERASE 2 SUBUNIT BETA"/>
    <property type="match status" value="1"/>
</dbReference>
<name>A0ABW8Z8G3_9BURK</name>
<comment type="function">
    <text evidence="6">Catalyzes the reduction of dTDP-6-deoxy-L-lyxo-4-hexulose to yield dTDP-L-rhamnose.</text>
</comment>
<evidence type="ECO:0000259" key="7">
    <source>
        <dbReference type="Pfam" id="PF04321"/>
    </source>
</evidence>
<comment type="similarity">
    <text evidence="2 6">Belongs to the dTDP-4-dehydrorhamnose reductase family.</text>
</comment>
<evidence type="ECO:0000256" key="4">
    <source>
        <dbReference type="ARBA" id="ARBA00017099"/>
    </source>
</evidence>
<dbReference type="Pfam" id="PF04321">
    <property type="entry name" value="RmlD_sub_bind"/>
    <property type="match status" value="1"/>
</dbReference>
<evidence type="ECO:0000313" key="9">
    <source>
        <dbReference type="Proteomes" id="UP001629214"/>
    </source>
</evidence>
<evidence type="ECO:0000256" key="3">
    <source>
        <dbReference type="ARBA" id="ARBA00012929"/>
    </source>
</evidence>
<dbReference type="Gene3D" id="3.90.25.10">
    <property type="entry name" value="UDP-galactose 4-epimerase, domain 1"/>
    <property type="match status" value="1"/>
</dbReference>
<comment type="pathway">
    <text evidence="1 6">Carbohydrate biosynthesis; dTDP-L-rhamnose biosynthesis.</text>
</comment>
<reference evidence="8 9" key="1">
    <citation type="journal article" date="2024" name="Chem. Sci.">
        <title>Discovery of megapolipeptins by genome mining of a Burkholderiales bacteria collection.</title>
        <authorList>
            <person name="Paulo B.S."/>
            <person name="Recchia M.J.J."/>
            <person name="Lee S."/>
            <person name="Fergusson C.H."/>
            <person name="Romanowski S.B."/>
            <person name="Hernandez A."/>
            <person name="Krull N."/>
            <person name="Liu D.Y."/>
            <person name="Cavanagh H."/>
            <person name="Bos A."/>
            <person name="Gray C.A."/>
            <person name="Murphy B.T."/>
            <person name="Linington R.G."/>
            <person name="Eustaquio A.S."/>
        </authorList>
    </citation>
    <scope>NUCLEOTIDE SEQUENCE [LARGE SCALE GENOMIC DNA]</scope>
    <source>
        <strain evidence="8 9">RL21-008-BIB-B</strain>
    </source>
</reference>
<evidence type="ECO:0000256" key="6">
    <source>
        <dbReference type="RuleBase" id="RU364082"/>
    </source>
</evidence>